<sequence>MTTDDDIATLKKALSVKQAENDEVYRQIQAESNNYQKLFEIRQRIDDIKSLNEDDQNSYQKEQKKLIKQIDKIKKKINGFEKTEVKKVMSINTVKLTALEVSLNTSVDKMIKTDNKLAELKENSKDKIFQIQEMDKNIENLEKFVSKYETISNSITNTHLNINFLLVDLESHVTTLQYHITNTRQRTSDLKVTLDELITQKAIQQQQIEDFEQDSETPLTTVMPNLYSLKMTEINQLISECQEFDFQNNKAINKLNEIRSQIKQEEEAFKEQKKGLLDTIQKLNDDSNSILTQIENSKTQHKTQIIKTKQLQEQLKLKIKDMQNAILKTRSKDPSISTISEKLEKEWSNHQATLDVYQKWQNILEKDRVILEKKIKVIAELKELCPLNSKVKTEVGVQEFLFLFDVAYTQNRDMGKDLQLLMKEKEELEKENKELKKQISK</sequence>
<reference evidence="2 3" key="1">
    <citation type="submission" date="2024-04" db="EMBL/GenBank/DDBJ databases">
        <title>Tritrichomonas musculus Genome.</title>
        <authorList>
            <person name="Alves-Ferreira E."/>
            <person name="Grigg M."/>
            <person name="Lorenzi H."/>
            <person name="Galac M."/>
        </authorList>
    </citation>
    <scope>NUCLEOTIDE SEQUENCE [LARGE SCALE GENOMIC DNA]</scope>
    <source>
        <strain evidence="2 3">EAF2021</strain>
    </source>
</reference>
<comment type="caution">
    <text evidence="2">The sequence shown here is derived from an EMBL/GenBank/DDBJ whole genome shotgun (WGS) entry which is preliminary data.</text>
</comment>
<keyword evidence="1" id="KW-0175">Coiled coil</keyword>
<proteinExistence type="predicted"/>
<feature type="coiled-coil region" evidence="1">
    <location>
        <begin position="248"/>
        <end position="332"/>
    </location>
</feature>
<gene>
    <name evidence="2" type="ORF">M9Y10_038604</name>
</gene>
<dbReference type="Proteomes" id="UP001470230">
    <property type="component" value="Unassembled WGS sequence"/>
</dbReference>
<feature type="coiled-coil region" evidence="1">
    <location>
        <begin position="411"/>
        <end position="441"/>
    </location>
</feature>
<dbReference type="EMBL" id="JAPFFF010000006">
    <property type="protein sequence ID" value="KAK8887555.1"/>
    <property type="molecule type" value="Genomic_DNA"/>
</dbReference>
<name>A0ABR2KC23_9EUKA</name>
<evidence type="ECO:0000313" key="3">
    <source>
        <dbReference type="Proteomes" id="UP001470230"/>
    </source>
</evidence>
<evidence type="ECO:0000313" key="2">
    <source>
        <dbReference type="EMBL" id="KAK8887555.1"/>
    </source>
</evidence>
<accession>A0ABR2KC23</accession>
<feature type="coiled-coil region" evidence="1">
    <location>
        <begin position="56"/>
        <end position="83"/>
    </location>
</feature>
<evidence type="ECO:0000256" key="1">
    <source>
        <dbReference type="SAM" id="Coils"/>
    </source>
</evidence>
<organism evidence="2 3">
    <name type="scientific">Tritrichomonas musculus</name>
    <dbReference type="NCBI Taxonomy" id="1915356"/>
    <lineage>
        <taxon>Eukaryota</taxon>
        <taxon>Metamonada</taxon>
        <taxon>Parabasalia</taxon>
        <taxon>Tritrichomonadida</taxon>
        <taxon>Tritrichomonadidae</taxon>
        <taxon>Tritrichomonas</taxon>
    </lineage>
</organism>
<keyword evidence="3" id="KW-1185">Reference proteome</keyword>
<protein>
    <submittedName>
        <fullName evidence="2">Uncharacterized protein</fullName>
    </submittedName>
</protein>